<dbReference type="InterPro" id="IPR050745">
    <property type="entry name" value="Multifunctional_regulatory"/>
</dbReference>
<dbReference type="PANTHER" id="PTHR24189">
    <property type="entry name" value="MYOTROPHIN"/>
    <property type="match status" value="1"/>
</dbReference>
<dbReference type="EMBL" id="JAQQWM010000006">
    <property type="protein sequence ID" value="KAK8060723.1"/>
    <property type="molecule type" value="Genomic_DNA"/>
</dbReference>
<evidence type="ECO:0000256" key="3">
    <source>
        <dbReference type="PROSITE-ProRule" id="PRU00023"/>
    </source>
</evidence>
<organism evidence="5 6">
    <name type="scientific">Apiospora saccharicola</name>
    <dbReference type="NCBI Taxonomy" id="335842"/>
    <lineage>
        <taxon>Eukaryota</taxon>
        <taxon>Fungi</taxon>
        <taxon>Dikarya</taxon>
        <taxon>Ascomycota</taxon>
        <taxon>Pezizomycotina</taxon>
        <taxon>Sordariomycetes</taxon>
        <taxon>Xylariomycetidae</taxon>
        <taxon>Amphisphaeriales</taxon>
        <taxon>Apiosporaceae</taxon>
        <taxon>Apiospora</taxon>
    </lineage>
</organism>
<dbReference type="SMART" id="SM00248">
    <property type="entry name" value="ANK"/>
    <property type="match status" value="5"/>
</dbReference>
<protein>
    <recommendedName>
        <fullName evidence="4">Clr5 domain-containing protein</fullName>
    </recommendedName>
</protein>
<evidence type="ECO:0000259" key="4">
    <source>
        <dbReference type="Pfam" id="PF14420"/>
    </source>
</evidence>
<dbReference type="Gene3D" id="1.25.40.20">
    <property type="entry name" value="Ankyrin repeat-containing domain"/>
    <property type="match status" value="3"/>
</dbReference>
<evidence type="ECO:0000256" key="2">
    <source>
        <dbReference type="ARBA" id="ARBA00023043"/>
    </source>
</evidence>
<proteinExistence type="predicted"/>
<comment type="caution">
    <text evidence="5">The sequence shown here is derived from an EMBL/GenBank/DDBJ whole genome shotgun (WGS) entry which is preliminary data.</text>
</comment>
<gene>
    <name evidence="5" type="ORF">PG996_010653</name>
</gene>
<keyword evidence="6" id="KW-1185">Reference proteome</keyword>
<dbReference type="InterPro" id="IPR002110">
    <property type="entry name" value="Ankyrin_rpt"/>
</dbReference>
<sequence length="1075" mass="119664">MASTLAIRCANDPKDYTLWDSHKETLRKLFLADRLSLAEVKTKMESDFNFPVTNVSTYEVILREHFMFRKKLEAGQWLLVGQILDRHRQNGLECVVQLSGMSLDSRLVSKNIRRERREFTRGKLKASTSKELPSYLTITPHTCLEPSHVQREPLSLTGTPETALSLTLVGDAMANGTAALMPSPSPLLSQAQASIDTIGMNGVIIQNIVQTPIARVYEELRKTVPSKQLIQLLCHHLEGSILSLENKSMLVSVLSGLVYMIRNYKPPDSRRPPLKPRIFGINSSIAVLEMACFSLSNRGLVYDDDLFRRPVEKWIAEVADPQLLQQFFGLQQPAVAAMWMDLYRSSVLRNIKAANLLMEVALRLDRGDWLRPEADQSLIRAIATGDEHTASKMMDLWQNKIGHKDPLVLAKAFLRGQYRPWHLSMLSKHDFVASVKLLLRQSNRRNISHHDLDVICGMLAQRCYGYYLEVVDWLLDEGKKVHPAISNWVPPSAGLLPPDWALLCGPSSISTLELEMLIWGRKCRKPMLCSTLVKKFVPIWACVVAAKSGPESLQQFMGALDDQTPEELDRLQQAALIEVIGQGDATTTTLFLDVGVDPEVKLLPRIEWKKSMPGGAPCYMDPLSRAAINCNTHLLGLLLNYGVYAHRHIIDAIVAASYAWMKGASLRPASPFHDNEEKQAETIAFLLDTGVRGRQINLQIGPSGHPCAILCSAFPHDTLRNAIKHGFGLTAIESLVDSGMSIHSEQDEHGNTLLIDALLAAPRDKYQLVHFLLQRGADPLSNGLNLTVLEAALWNTGFPHPCSRDGLLTIGPSTWKLDREELREVALSLFKDLLDLGAPITRDSDRQKPCSRPLLSLLIDAGADLSLIQKVVADGVKVNDQREEHDTTPLLSAALTDQKEVAVWLIEQGADVNPSRAKPSILFPILTCSYKFGTSFVQRLAEKGADIDPPDGGKLVTPLIHALRMGDIDFVIVLLTHGLRLNQPRGLYELNFAVDDAAMFGTLDILKLFVESGGESIYPGVSGFDKTFYEAYWRGYTGILMYLEQHTGWATSAVISSLKAKRNELGRWPWPSIPE</sequence>
<keyword evidence="1" id="KW-0677">Repeat</keyword>
<dbReference type="InterPro" id="IPR036770">
    <property type="entry name" value="Ankyrin_rpt-contain_sf"/>
</dbReference>
<feature type="repeat" description="ANK" evidence="3">
    <location>
        <begin position="885"/>
        <end position="917"/>
    </location>
</feature>
<evidence type="ECO:0000313" key="5">
    <source>
        <dbReference type="EMBL" id="KAK8060723.1"/>
    </source>
</evidence>
<feature type="domain" description="Clr5" evidence="4">
    <location>
        <begin position="19"/>
        <end position="53"/>
    </location>
</feature>
<accession>A0ABR1USA1</accession>
<dbReference type="SUPFAM" id="SSF48403">
    <property type="entry name" value="Ankyrin repeat"/>
    <property type="match status" value="2"/>
</dbReference>
<reference evidence="5 6" key="1">
    <citation type="submission" date="2023-01" db="EMBL/GenBank/DDBJ databases">
        <title>Analysis of 21 Apiospora genomes using comparative genomics revels a genus with tremendous synthesis potential of carbohydrate active enzymes and secondary metabolites.</title>
        <authorList>
            <person name="Sorensen T."/>
        </authorList>
    </citation>
    <scope>NUCLEOTIDE SEQUENCE [LARGE SCALE GENOMIC DNA]</scope>
    <source>
        <strain evidence="5 6">CBS 83171</strain>
    </source>
</reference>
<name>A0ABR1USA1_9PEZI</name>
<dbReference type="InterPro" id="IPR025676">
    <property type="entry name" value="Clr5_dom"/>
</dbReference>
<evidence type="ECO:0000256" key="1">
    <source>
        <dbReference type="ARBA" id="ARBA00022737"/>
    </source>
</evidence>
<dbReference type="Proteomes" id="UP001446871">
    <property type="component" value="Unassembled WGS sequence"/>
</dbReference>
<dbReference type="Pfam" id="PF14420">
    <property type="entry name" value="Clr5"/>
    <property type="match status" value="1"/>
</dbReference>
<keyword evidence="2 3" id="KW-0040">ANK repeat</keyword>
<dbReference type="PROSITE" id="PS50297">
    <property type="entry name" value="ANK_REP_REGION"/>
    <property type="match status" value="1"/>
</dbReference>
<evidence type="ECO:0000313" key="6">
    <source>
        <dbReference type="Proteomes" id="UP001446871"/>
    </source>
</evidence>
<dbReference type="PROSITE" id="PS50088">
    <property type="entry name" value="ANK_REPEAT"/>
    <property type="match status" value="1"/>
</dbReference>